<evidence type="ECO:0008006" key="4">
    <source>
        <dbReference type="Google" id="ProtNLM"/>
    </source>
</evidence>
<dbReference type="EMBL" id="CAJJDO010000129">
    <property type="protein sequence ID" value="CAD8201825.1"/>
    <property type="molecule type" value="Genomic_DNA"/>
</dbReference>
<feature type="transmembrane region" description="Helical" evidence="1">
    <location>
        <begin position="1031"/>
        <end position="1059"/>
    </location>
</feature>
<protein>
    <recommendedName>
        <fullName evidence="4">Transmembrane protein</fullName>
    </recommendedName>
</protein>
<dbReference type="PANTHER" id="PTHR31600">
    <property type="entry name" value="TINY MACROCYSTS PROTEIN B-RELATED"/>
    <property type="match status" value="1"/>
</dbReference>
<feature type="transmembrane region" description="Helical" evidence="1">
    <location>
        <begin position="700"/>
        <end position="724"/>
    </location>
</feature>
<organism evidence="2 3">
    <name type="scientific">Paramecium pentaurelia</name>
    <dbReference type="NCBI Taxonomy" id="43138"/>
    <lineage>
        <taxon>Eukaryota</taxon>
        <taxon>Sar</taxon>
        <taxon>Alveolata</taxon>
        <taxon>Ciliophora</taxon>
        <taxon>Intramacronucleata</taxon>
        <taxon>Oligohymenophorea</taxon>
        <taxon>Peniculida</taxon>
        <taxon>Parameciidae</taxon>
        <taxon>Paramecium</taxon>
    </lineage>
</organism>
<evidence type="ECO:0000256" key="1">
    <source>
        <dbReference type="SAM" id="Phobius"/>
    </source>
</evidence>
<evidence type="ECO:0000313" key="2">
    <source>
        <dbReference type="EMBL" id="CAD8201825.1"/>
    </source>
</evidence>
<dbReference type="Proteomes" id="UP000689195">
    <property type="component" value="Unassembled WGS sequence"/>
</dbReference>
<dbReference type="InterPro" id="IPR052994">
    <property type="entry name" value="Tiny_macrocysts_regulators"/>
</dbReference>
<dbReference type="PANTHER" id="PTHR31600:SF2">
    <property type="entry name" value="GAMETE ENRICHED GENE 10 PROTEIN-RELATED"/>
    <property type="match status" value="1"/>
</dbReference>
<comment type="caution">
    <text evidence="2">The sequence shown here is derived from an EMBL/GenBank/DDBJ whole genome shotgun (WGS) entry which is preliminary data.</text>
</comment>
<gene>
    <name evidence="2" type="ORF">PPENT_87.1.T1290044</name>
</gene>
<feature type="transmembrane region" description="Helical" evidence="1">
    <location>
        <begin position="479"/>
        <end position="504"/>
    </location>
</feature>
<accession>A0A8S1XKX4</accession>
<feature type="transmembrane region" description="Helical" evidence="1">
    <location>
        <begin position="800"/>
        <end position="820"/>
    </location>
</feature>
<reference evidence="2" key="1">
    <citation type="submission" date="2021-01" db="EMBL/GenBank/DDBJ databases">
        <authorList>
            <consortium name="Genoscope - CEA"/>
            <person name="William W."/>
        </authorList>
    </citation>
    <scope>NUCLEOTIDE SEQUENCE</scope>
</reference>
<proteinExistence type="predicted"/>
<keyword evidence="1" id="KW-1133">Transmembrane helix</keyword>
<keyword evidence="3" id="KW-1185">Reference proteome</keyword>
<name>A0A8S1XKX4_9CILI</name>
<sequence>MLETKIQKQINKELFQLHIRNNFIEELKLLKYQGIIIQTELQKIIEQKIQLNIGLKEGRIINFQQLYYRLLYLREMTTNVLKLSKDMKIYQNNKINNIFSLRISLLLSYLTQNLREQYEIYCKIDELIQSEIFQEDDFFTNVSFTSNNGIYLTATFKDDGQITQKLTEKQKMFLELDDKIQLTHISQLLHPSFRSSHIRLMNSYLNRGKSKFIGKQIDTTISSQNKNLIQIKLILQPYFPNQKLNNFQLIAFICKNEIGNHAIIHLDLSFNIMSANKTFYRFLDQYQLNINKINIFQMIPTLRENLIKFHSEKNDNKSIYIQNQIIQINNCYSYNTKKITFHNISKSLNQNQQSKLINNLIQQIEHSTSFEDTKQIDYEISMCIINYEYEQQEEYYIYYKLIIDLAQINQEHKLDQPNLIDQDNKNVKKEQLQQMSKSKSQEKHDILRSLHSKTSTTSAIKQGDQLLQQISSSQLPSCIINFLIVSILNVILSITSIIIIYLLLIQKRSQQDICFDRLFYGTEFLDYYGLILKGSRHTVFYRDFHKFVKDEQTIELMQDSTFIKITDKITLSLDLYQKNCQELIDLYENYIKYLDSYQEQKLINFKYVDYFITKIQIQEVQTQAKYYEIMNQLFYLAIKTFAGDPSNYLNGNQDTFPQINTRSILFLNFNDVCDLTAQFIESCLQNSKDYNNQFDNQVQVIFITIYMIQLILFILLLCLLMNIVKKLQQILQVYLRLDNRDLDSDTEMLQYICQNIKIDEFWFNTKFFYLFYEKSQETSFPIQSQLKIVNLKLEDKFNIGYYYILQILVFGFLLIFLLIFQLQYINYSNEINPIVNQALSAVQIRLNFIELINNWDVYNHKMFYQTFYNSEKDNQIMNQNIISDNLIFSLIEINTTELNYSILQAQQEPFTNIVENLNDQQKESLLIKDICLVFDCSMRNDIFQNRLLQKDLEQYFSVGLIQLYQQTISVVNNLGLINNSNQNNYFLDQIYSKEYFIYIFWGLDATNYQLKLFSDFFISLAKDKLNQETNYILYMLIGIGIMIQLLILILTCVLAYFVIKNYNNLKFCLRFIPLKTLINKNIIKQIKLII</sequence>
<dbReference type="AlphaFoldDB" id="A0A8S1XKX4"/>
<keyword evidence="1" id="KW-0472">Membrane</keyword>
<keyword evidence="1" id="KW-0812">Transmembrane</keyword>
<dbReference type="OrthoDB" id="310139at2759"/>
<evidence type="ECO:0000313" key="3">
    <source>
        <dbReference type="Proteomes" id="UP000689195"/>
    </source>
</evidence>